<gene>
    <name evidence="1" type="ORF">SKAU_G00195640</name>
</gene>
<dbReference type="OrthoDB" id="10037236at2759"/>
<proteinExistence type="predicted"/>
<organism evidence="1 2">
    <name type="scientific">Synaphobranchus kaupii</name>
    <name type="common">Kaup's arrowtooth eel</name>
    <dbReference type="NCBI Taxonomy" id="118154"/>
    <lineage>
        <taxon>Eukaryota</taxon>
        <taxon>Metazoa</taxon>
        <taxon>Chordata</taxon>
        <taxon>Craniata</taxon>
        <taxon>Vertebrata</taxon>
        <taxon>Euteleostomi</taxon>
        <taxon>Actinopterygii</taxon>
        <taxon>Neopterygii</taxon>
        <taxon>Teleostei</taxon>
        <taxon>Anguilliformes</taxon>
        <taxon>Synaphobranchidae</taxon>
        <taxon>Synaphobranchus</taxon>
    </lineage>
</organism>
<name>A0A9Q1IXU7_SYNKA</name>
<accession>A0A9Q1IXU7</accession>
<evidence type="ECO:0000313" key="2">
    <source>
        <dbReference type="Proteomes" id="UP001152622"/>
    </source>
</evidence>
<sequence length="89" mass="10272">MLFVLGVQYDSSCQARTKFRDLGLHATMCRWILDFLSSRRQVIRLATHSSNVIIKFADGTTVMGLIADEYETAYRDEVRSLAQWCHENN</sequence>
<dbReference type="Proteomes" id="UP001152622">
    <property type="component" value="Chromosome 6"/>
</dbReference>
<dbReference type="EMBL" id="JAINUF010000006">
    <property type="protein sequence ID" value="KAJ8356770.1"/>
    <property type="molecule type" value="Genomic_DNA"/>
</dbReference>
<protein>
    <submittedName>
        <fullName evidence="1">Uncharacterized protein</fullName>
    </submittedName>
</protein>
<dbReference type="AlphaFoldDB" id="A0A9Q1IXU7"/>
<keyword evidence="2" id="KW-1185">Reference proteome</keyword>
<evidence type="ECO:0000313" key="1">
    <source>
        <dbReference type="EMBL" id="KAJ8356770.1"/>
    </source>
</evidence>
<comment type="caution">
    <text evidence="1">The sequence shown here is derived from an EMBL/GenBank/DDBJ whole genome shotgun (WGS) entry which is preliminary data.</text>
</comment>
<reference evidence="1" key="1">
    <citation type="journal article" date="2023" name="Science">
        <title>Genome structures resolve the early diversification of teleost fishes.</title>
        <authorList>
            <person name="Parey E."/>
            <person name="Louis A."/>
            <person name="Montfort J."/>
            <person name="Bouchez O."/>
            <person name="Roques C."/>
            <person name="Iampietro C."/>
            <person name="Lluch J."/>
            <person name="Castinel A."/>
            <person name="Donnadieu C."/>
            <person name="Desvignes T."/>
            <person name="Floi Bucao C."/>
            <person name="Jouanno E."/>
            <person name="Wen M."/>
            <person name="Mejri S."/>
            <person name="Dirks R."/>
            <person name="Jansen H."/>
            <person name="Henkel C."/>
            <person name="Chen W.J."/>
            <person name="Zahm M."/>
            <person name="Cabau C."/>
            <person name="Klopp C."/>
            <person name="Thompson A.W."/>
            <person name="Robinson-Rechavi M."/>
            <person name="Braasch I."/>
            <person name="Lecointre G."/>
            <person name="Bobe J."/>
            <person name="Postlethwait J.H."/>
            <person name="Berthelot C."/>
            <person name="Roest Crollius H."/>
            <person name="Guiguen Y."/>
        </authorList>
    </citation>
    <scope>NUCLEOTIDE SEQUENCE</scope>
    <source>
        <strain evidence="1">WJC10195</strain>
    </source>
</reference>